<keyword evidence="4" id="KW-0804">Transcription</keyword>
<dbReference type="SUPFAM" id="SSF46785">
    <property type="entry name" value="Winged helix' DNA-binding domain"/>
    <property type="match status" value="1"/>
</dbReference>
<evidence type="ECO:0000313" key="7">
    <source>
        <dbReference type="EMBL" id="GHK51640.1"/>
    </source>
</evidence>
<feature type="domain" description="HTH lysR-type" evidence="6">
    <location>
        <begin position="3"/>
        <end position="60"/>
    </location>
</feature>
<organism evidence="7 8">
    <name type="scientific">Klebsiella pneumoniae</name>
    <dbReference type="NCBI Taxonomy" id="573"/>
    <lineage>
        <taxon>Bacteria</taxon>
        <taxon>Pseudomonadati</taxon>
        <taxon>Pseudomonadota</taxon>
        <taxon>Gammaproteobacteria</taxon>
        <taxon>Enterobacterales</taxon>
        <taxon>Enterobacteriaceae</taxon>
        <taxon>Klebsiella/Raoultella group</taxon>
        <taxon>Klebsiella</taxon>
        <taxon>Klebsiella pneumoniae complex</taxon>
    </lineage>
</organism>
<dbReference type="GO" id="GO:0005829">
    <property type="term" value="C:cytosol"/>
    <property type="evidence" value="ECO:0007669"/>
    <property type="project" value="TreeGrafter"/>
</dbReference>
<dbReference type="Gene3D" id="3.40.190.290">
    <property type="match status" value="1"/>
</dbReference>
<evidence type="ECO:0000256" key="2">
    <source>
        <dbReference type="ARBA" id="ARBA00023015"/>
    </source>
</evidence>
<dbReference type="InterPro" id="IPR036388">
    <property type="entry name" value="WH-like_DNA-bd_sf"/>
</dbReference>
<dbReference type="EMBL" id="BNFF01000001">
    <property type="protein sequence ID" value="GHK51640.1"/>
    <property type="molecule type" value="Genomic_DNA"/>
</dbReference>
<reference evidence="7" key="1">
    <citation type="submission" date="2020-10" db="EMBL/GenBank/DDBJ databases">
        <title>Genome Sequence of ESBL Producing Zambian Clinical Strains.</title>
        <authorList>
            <person name="Shawa M."/>
            <person name="Furuta Y."/>
            <person name="Simbotwe M."/>
            <person name="Mulenga E."/>
            <person name="Mubanga M."/>
            <person name="Mulenga G."/>
            <person name="Kaile C."/>
            <person name="Zorigt T."/>
            <person name="Hang'ombe B."/>
            <person name="Higashi H."/>
        </authorList>
    </citation>
    <scope>NUCLEOTIDE SEQUENCE</scope>
    <source>
        <strain evidence="7">Zam_UTH_09</strain>
    </source>
</reference>
<comment type="similarity">
    <text evidence="1">Belongs to the LysR transcriptional regulatory family.</text>
</comment>
<keyword evidence="3" id="KW-0238">DNA-binding</keyword>
<evidence type="ECO:0000259" key="6">
    <source>
        <dbReference type="PROSITE" id="PS50931"/>
    </source>
</evidence>
<proteinExistence type="inferred from homology"/>
<dbReference type="Pfam" id="PF00126">
    <property type="entry name" value="HTH_1"/>
    <property type="match status" value="1"/>
</dbReference>
<gene>
    <name evidence="7" type="ORF">KPZU09_13760</name>
</gene>
<dbReference type="GO" id="GO:0003700">
    <property type="term" value="F:DNA-binding transcription factor activity"/>
    <property type="evidence" value="ECO:0007669"/>
    <property type="project" value="InterPro"/>
</dbReference>
<protein>
    <submittedName>
        <fullName evidence="7">LysR family transcriptional regulator</fullName>
    </submittedName>
</protein>
<evidence type="ECO:0000256" key="1">
    <source>
        <dbReference type="ARBA" id="ARBA00009437"/>
    </source>
</evidence>
<name>A0A919LTI6_KLEPN</name>
<comment type="caution">
    <text evidence="7">The sequence shown here is derived from an EMBL/GenBank/DDBJ whole genome shotgun (WGS) entry which is preliminary data.</text>
</comment>
<dbReference type="InterPro" id="IPR050950">
    <property type="entry name" value="HTH-type_LysR_regulators"/>
</dbReference>
<dbReference type="InterPro" id="IPR000847">
    <property type="entry name" value="LysR_HTH_N"/>
</dbReference>
<evidence type="ECO:0000313" key="8">
    <source>
        <dbReference type="Proteomes" id="UP000655094"/>
    </source>
</evidence>
<dbReference type="Gene3D" id="1.10.10.10">
    <property type="entry name" value="Winged helix-like DNA-binding domain superfamily/Winged helix DNA-binding domain"/>
    <property type="match status" value="1"/>
</dbReference>
<keyword evidence="2" id="KW-0805">Transcription regulation</keyword>
<evidence type="ECO:0000256" key="5">
    <source>
        <dbReference type="SAM" id="MobiDB-lite"/>
    </source>
</evidence>
<dbReference type="PROSITE" id="PS50931">
    <property type="entry name" value="HTH_LYSR"/>
    <property type="match status" value="1"/>
</dbReference>
<dbReference type="GO" id="GO:0003677">
    <property type="term" value="F:DNA binding"/>
    <property type="evidence" value="ECO:0007669"/>
    <property type="project" value="UniProtKB-KW"/>
</dbReference>
<dbReference type="InterPro" id="IPR005119">
    <property type="entry name" value="LysR_subst-bd"/>
</dbReference>
<sequence>MRLDLADLRLFIAIVDTGSITGGAANAHLALASASERLRKMEAEIGVPLLHRHARGVTMTEAGRYWRAMPARLRSSSVCAGRCTPSPAVSGDAAPVRQHLGDVGLSAGEARRPDGSAPGGADRNRRTHQRGYRQLYPAGVAQAGVVSDAVDPGPLRLDPVADDPLVLIVPPARPLAEKQEVAFAAVLNEPLVALYQTSALQQHIEQHAAELGQALNVRVRMSHFAGLCEMVAHGAGGRSCRALLPSVTGSAIRLPSSGYRTAGRSAVCACAIRMTPACRQRCAAYWNGFVSLENISDSVTFHARYCY</sequence>
<dbReference type="Pfam" id="PF03466">
    <property type="entry name" value="LysR_substrate"/>
    <property type="match status" value="1"/>
</dbReference>
<dbReference type="SUPFAM" id="SSF53850">
    <property type="entry name" value="Periplasmic binding protein-like II"/>
    <property type="match status" value="1"/>
</dbReference>
<accession>A0A919LTI6</accession>
<dbReference type="PANTHER" id="PTHR30419">
    <property type="entry name" value="HTH-TYPE TRANSCRIPTIONAL REGULATOR YBHD"/>
    <property type="match status" value="1"/>
</dbReference>
<evidence type="ECO:0000256" key="3">
    <source>
        <dbReference type="ARBA" id="ARBA00023125"/>
    </source>
</evidence>
<dbReference type="InterPro" id="IPR036390">
    <property type="entry name" value="WH_DNA-bd_sf"/>
</dbReference>
<dbReference type="Proteomes" id="UP000655094">
    <property type="component" value="Unassembled WGS sequence"/>
</dbReference>
<dbReference type="AlphaFoldDB" id="A0A919LTI6"/>
<feature type="region of interest" description="Disordered" evidence="5">
    <location>
        <begin position="103"/>
        <end position="127"/>
    </location>
</feature>
<dbReference type="PANTHER" id="PTHR30419:SF2">
    <property type="entry name" value="LYSR FAMILY TRANSCRIPTIONAL REGULATOR"/>
    <property type="match status" value="1"/>
</dbReference>
<evidence type="ECO:0000256" key="4">
    <source>
        <dbReference type="ARBA" id="ARBA00023163"/>
    </source>
</evidence>